<evidence type="ECO:0000313" key="3">
    <source>
        <dbReference type="Proteomes" id="UP000596742"/>
    </source>
</evidence>
<sequence>MYGLYLILLLSCLTHCNGNDGLLQNKKPVIPMPLLNSLNAPLVAQLDVNAINIELKAYIQQEIANSVKLAMEVLAASIVNKKVDEATVKLGESMQRNLTVANIEIQDKIGTTYVQWGRTSCTADDTETVYSGFVGGSSYTSSGSAVDYLCLMNDPQWGIYDSKVNNNPIIGGAIFDVHDINVPNSPFDHGKYDHHGVACSFCRKKKKSSTILIPARHDCYGNWVKEYDGYLYAGHHTHAAATQYICLDKTPEALDKQPNWTDKKLLYPVTVNCNGAIPCPPFVNGREVTCVVCSR</sequence>
<dbReference type="InterPro" id="IPR051077">
    <property type="entry name" value="Ca-dependent_lectin"/>
</dbReference>
<name>A0A8B6CFU8_MYTGA</name>
<gene>
    <name evidence="2" type="ORF">MGAL_10B070319</name>
</gene>
<keyword evidence="3" id="KW-1185">Reference proteome</keyword>
<reference evidence="2" key="1">
    <citation type="submission" date="2018-11" db="EMBL/GenBank/DDBJ databases">
        <authorList>
            <person name="Alioto T."/>
            <person name="Alioto T."/>
        </authorList>
    </citation>
    <scope>NUCLEOTIDE SEQUENCE</scope>
</reference>
<comment type="caution">
    <text evidence="2">The sequence shown here is derived from an EMBL/GenBank/DDBJ whole genome shotgun (WGS) entry which is preliminary data.</text>
</comment>
<dbReference type="PANTHER" id="PTHR24024:SF18">
    <property type="entry name" value="SHORT-CHAIN COLLAGEN C4-LIKE"/>
    <property type="match status" value="1"/>
</dbReference>
<dbReference type="GO" id="GO:0005615">
    <property type="term" value="C:extracellular space"/>
    <property type="evidence" value="ECO:0007669"/>
    <property type="project" value="TreeGrafter"/>
</dbReference>
<keyword evidence="1" id="KW-0732">Signal</keyword>
<dbReference type="OrthoDB" id="6098256at2759"/>
<organism evidence="2 3">
    <name type="scientific">Mytilus galloprovincialis</name>
    <name type="common">Mediterranean mussel</name>
    <dbReference type="NCBI Taxonomy" id="29158"/>
    <lineage>
        <taxon>Eukaryota</taxon>
        <taxon>Metazoa</taxon>
        <taxon>Spiralia</taxon>
        <taxon>Lophotrochozoa</taxon>
        <taxon>Mollusca</taxon>
        <taxon>Bivalvia</taxon>
        <taxon>Autobranchia</taxon>
        <taxon>Pteriomorphia</taxon>
        <taxon>Mytilida</taxon>
        <taxon>Mytiloidea</taxon>
        <taxon>Mytilidae</taxon>
        <taxon>Mytilinae</taxon>
        <taxon>Mytilus</taxon>
    </lineage>
</organism>
<proteinExistence type="predicted"/>
<protein>
    <submittedName>
        <fullName evidence="2">Uncharacterized protein</fullName>
    </submittedName>
</protein>
<dbReference type="Proteomes" id="UP000596742">
    <property type="component" value="Unassembled WGS sequence"/>
</dbReference>
<dbReference type="PANTHER" id="PTHR24024">
    <property type="entry name" value="PULMONARY SURFACTANT-ASSOCIATED PROTEIN A"/>
    <property type="match status" value="1"/>
</dbReference>
<evidence type="ECO:0000313" key="2">
    <source>
        <dbReference type="EMBL" id="VDI03637.1"/>
    </source>
</evidence>
<dbReference type="EMBL" id="UYJE01001612">
    <property type="protein sequence ID" value="VDI03637.1"/>
    <property type="molecule type" value="Genomic_DNA"/>
</dbReference>
<accession>A0A8B6CFU8</accession>
<dbReference type="AlphaFoldDB" id="A0A8B6CFU8"/>
<feature type="signal peptide" evidence="1">
    <location>
        <begin position="1"/>
        <end position="18"/>
    </location>
</feature>
<feature type="chain" id="PRO_5032813693" evidence="1">
    <location>
        <begin position="19"/>
        <end position="295"/>
    </location>
</feature>
<evidence type="ECO:0000256" key="1">
    <source>
        <dbReference type="SAM" id="SignalP"/>
    </source>
</evidence>